<dbReference type="CDD" id="cd01948">
    <property type="entry name" value="EAL"/>
    <property type="match status" value="1"/>
</dbReference>
<dbReference type="SUPFAM" id="SSF141868">
    <property type="entry name" value="EAL domain-like"/>
    <property type="match status" value="1"/>
</dbReference>
<reference evidence="2 3" key="1">
    <citation type="submission" date="2018-04" db="EMBL/GenBank/DDBJ databases">
        <title>Genomic Encyclopedia of Archaeal and Bacterial Type Strains, Phase II (KMG-II): from individual species to whole genera.</title>
        <authorList>
            <person name="Goeker M."/>
        </authorList>
    </citation>
    <scope>NUCLEOTIDE SEQUENCE [LARGE SCALE GENOMIC DNA]</scope>
    <source>
        <strain evidence="2 3">DSM 12244</strain>
    </source>
</reference>
<evidence type="ECO:0000259" key="1">
    <source>
        <dbReference type="PROSITE" id="PS50883"/>
    </source>
</evidence>
<dbReference type="InterPro" id="IPR050706">
    <property type="entry name" value="Cyclic-di-GMP_PDE-like"/>
</dbReference>
<dbReference type="SMART" id="SM00052">
    <property type="entry name" value="EAL"/>
    <property type="match status" value="1"/>
</dbReference>
<comment type="caution">
    <text evidence="2">The sequence shown here is derived from an EMBL/GenBank/DDBJ whole genome shotgun (WGS) entry which is preliminary data.</text>
</comment>
<evidence type="ECO:0000313" key="3">
    <source>
        <dbReference type="Proteomes" id="UP000244092"/>
    </source>
</evidence>
<dbReference type="GO" id="GO:0071111">
    <property type="term" value="F:cyclic-guanylate-specific phosphodiesterase activity"/>
    <property type="evidence" value="ECO:0007669"/>
    <property type="project" value="InterPro"/>
</dbReference>
<protein>
    <submittedName>
        <fullName evidence="2">EAL domain-containing protein (Putative c-di-GMP-specific phosphodiesterase class I)</fullName>
    </submittedName>
</protein>
<feature type="domain" description="EAL" evidence="1">
    <location>
        <begin position="28"/>
        <end position="278"/>
    </location>
</feature>
<dbReference type="EMBL" id="QBKU01000004">
    <property type="protein sequence ID" value="PTX74307.1"/>
    <property type="molecule type" value="Genomic_DNA"/>
</dbReference>
<dbReference type="Proteomes" id="UP000244092">
    <property type="component" value="Unassembled WGS sequence"/>
</dbReference>
<evidence type="ECO:0000313" key="2">
    <source>
        <dbReference type="EMBL" id="PTX74307.1"/>
    </source>
</evidence>
<dbReference type="Gene3D" id="3.20.20.450">
    <property type="entry name" value="EAL domain"/>
    <property type="match status" value="1"/>
</dbReference>
<accession>A0A2T6CFL7</accession>
<dbReference type="PANTHER" id="PTHR33121:SF79">
    <property type="entry name" value="CYCLIC DI-GMP PHOSPHODIESTERASE PDED-RELATED"/>
    <property type="match status" value="1"/>
</dbReference>
<dbReference type="RefSeq" id="WP_025047922.1">
    <property type="nucleotide sequence ID" value="NZ_JAFBOY010000005.1"/>
</dbReference>
<dbReference type="PANTHER" id="PTHR33121">
    <property type="entry name" value="CYCLIC DI-GMP PHOSPHODIESTERASE PDEF"/>
    <property type="match status" value="1"/>
</dbReference>
<name>A0A2T6CFL7_9RHOB</name>
<gene>
    <name evidence="2" type="ORF">C8N31_104188</name>
</gene>
<proteinExistence type="predicted"/>
<dbReference type="AlphaFoldDB" id="A0A2T6CFL7"/>
<dbReference type="PROSITE" id="PS50883">
    <property type="entry name" value="EAL"/>
    <property type="match status" value="1"/>
</dbReference>
<organism evidence="2 3">
    <name type="scientific">Sulfitobacter mediterraneus</name>
    <dbReference type="NCBI Taxonomy" id="83219"/>
    <lineage>
        <taxon>Bacteria</taxon>
        <taxon>Pseudomonadati</taxon>
        <taxon>Pseudomonadota</taxon>
        <taxon>Alphaproteobacteria</taxon>
        <taxon>Rhodobacterales</taxon>
        <taxon>Roseobacteraceae</taxon>
        <taxon>Sulfitobacter</taxon>
    </lineage>
</organism>
<dbReference type="InterPro" id="IPR035919">
    <property type="entry name" value="EAL_sf"/>
</dbReference>
<dbReference type="InterPro" id="IPR001633">
    <property type="entry name" value="EAL_dom"/>
</dbReference>
<sequence>MGSRHKRRFSDITPGAESPLNFALAQRDRNTVAMVRDALLHKQTLLAYQPIMRASNHGKVAFYEGLMRIIDETGRVIPARDFMPVVEDMELGREIDVQALRMGLNALRQNPGLRLSINMSARSIGYKTWNQVLRRALRQDETLGERLILEITESSAMLVPELVSDFMDELQPHGVCFAMDDFGAGFTAIRYFKDFYFDILKLDGQFIQGISQNPDNRAITAALISIARHFDMLTIAEFVENAEDAATLTEMGVDCLQGYLFSAPITQPKWLRTGKGPTAPV</sequence>
<dbReference type="Pfam" id="PF00563">
    <property type="entry name" value="EAL"/>
    <property type="match status" value="1"/>
</dbReference>